<evidence type="ECO:0000256" key="1">
    <source>
        <dbReference type="SAM" id="MobiDB-lite"/>
    </source>
</evidence>
<evidence type="ECO:0000313" key="3">
    <source>
        <dbReference type="EMBL" id="KDO53321.1"/>
    </source>
</evidence>
<organism evidence="3 4">
    <name type="scientific">Citrus sinensis</name>
    <name type="common">Sweet orange</name>
    <name type="synonym">Citrus aurantium var. sinensis</name>
    <dbReference type="NCBI Taxonomy" id="2711"/>
    <lineage>
        <taxon>Eukaryota</taxon>
        <taxon>Viridiplantae</taxon>
        <taxon>Streptophyta</taxon>
        <taxon>Embryophyta</taxon>
        <taxon>Tracheophyta</taxon>
        <taxon>Spermatophyta</taxon>
        <taxon>Magnoliopsida</taxon>
        <taxon>eudicotyledons</taxon>
        <taxon>Gunneridae</taxon>
        <taxon>Pentapetalae</taxon>
        <taxon>rosids</taxon>
        <taxon>malvids</taxon>
        <taxon>Sapindales</taxon>
        <taxon>Rutaceae</taxon>
        <taxon>Aurantioideae</taxon>
        <taxon>Citrus</taxon>
    </lineage>
</organism>
<dbReference type="InterPro" id="IPR032817">
    <property type="entry name" value="Mon2_C"/>
</dbReference>
<reference evidence="3 4" key="1">
    <citation type="submission" date="2014-04" db="EMBL/GenBank/DDBJ databases">
        <authorList>
            <consortium name="International Citrus Genome Consortium"/>
            <person name="Gmitter F."/>
            <person name="Chen C."/>
            <person name="Farmerie W."/>
            <person name="Harkins T."/>
            <person name="Desany B."/>
            <person name="Mohiuddin M."/>
            <person name="Kodira C."/>
            <person name="Borodovsky M."/>
            <person name="Lomsadze A."/>
            <person name="Burns P."/>
            <person name="Jenkins J."/>
            <person name="Prochnik S."/>
            <person name="Shu S."/>
            <person name="Chapman J."/>
            <person name="Pitluck S."/>
            <person name="Schmutz J."/>
            <person name="Rokhsar D."/>
        </authorList>
    </citation>
    <scope>NUCLEOTIDE SEQUENCE</scope>
</reference>
<name>A0A067EQZ2_CITSI</name>
<feature type="compositionally biased region" description="Basic and acidic residues" evidence="1">
    <location>
        <begin position="60"/>
        <end position="72"/>
    </location>
</feature>
<evidence type="ECO:0000313" key="4">
    <source>
        <dbReference type="Proteomes" id="UP000027120"/>
    </source>
</evidence>
<proteinExistence type="predicted"/>
<dbReference type="EMBL" id="KK785016">
    <property type="protein sequence ID" value="KDO53321.1"/>
    <property type="molecule type" value="Genomic_DNA"/>
</dbReference>
<dbReference type="PANTHER" id="PTHR34199:SF4">
    <property type="entry name" value="ARM REPEAT SUPERFAMILY PROTEIN"/>
    <property type="match status" value="1"/>
</dbReference>
<feature type="domain" description="Mon2 C-terminal" evidence="2">
    <location>
        <begin position="102"/>
        <end position="356"/>
    </location>
</feature>
<accession>A0A067EQZ2</accession>
<keyword evidence="4" id="KW-1185">Reference proteome</keyword>
<dbReference type="AlphaFoldDB" id="A0A067EQZ2"/>
<dbReference type="Pfam" id="PF16206">
    <property type="entry name" value="Mon2_C"/>
    <property type="match status" value="1"/>
</dbReference>
<protein>
    <recommendedName>
        <fullName evidence="2">Mon2 C-terminal domain-containing protein</fullName>
    </recommendedName>
</protein>
<gene>
    <name evidence="3" type="ORF">CISIN_1g0003291mg</name>
</gene>
<feature type="region of interest" description="Disordered" evidence="1">
    <location>
        <begin position="44"/>
        <end position="88"/>
    </location>
</feature>
<feature type="non-terminal residue" evidence="3">
    <location>
        <position position="1"/>
    </location>
</feature>
<sequence length="402" mass="44865">GHVPPVLRTILEILPLLSPTEQLCSMWLVLLREILQYLPRSDSPLQKKEDEEEPPSTSDNIHDVHVRTKYDKPNGTAPTTPKDASALSESSGSVTAAIPNHLFAEKLIPVVVDLFLKAPAVEKCIIFPEIIQNLGRCMTTRRDNPDSSLWRLAVEGFNHILVDDVTKLAANFWQDMKISRPARLRVWKEVADVYEIFLVGYCGRALPSNSLSAVALSGADESLEMSILDILGDKILKSPIDAPFDVLQRLISTIDRCASRTCSLPVETVELMPAHCSKFSLACLHKLFSLSSSDNEASKWNLTRAEVSKISITVLMGRCEYILNRFLIDENDLGERNFPAARLEEIIFILQELARLKIHPDTASALPLHPVLKSGLAMDENSDKRPHLLVLFPSFCELVISR</sequence>
<evidence type="ECO:0000259" key="2">
    <source>
        <dbReference type="Pfam" id="PF16206"/>
    </source>
</evidence>
<dbReference type="Proteomes" id="UP000027120">
    <property type="component" value="Unassembled WGS sequence"/>
</dbReference>
<dbReference type="PANTHER" id="PTHR34199">
    <property type="entry name" value="NUMOD3 MOTIF FAMILY PROTEIN, EXPRESSED"/>
    <property type="match status" value="1"/>
</dbReference>